<dbReference type="RefSeq" id="WP_053782644.1">
    <property type="nucleotide sequence ID" value="NZ_LITU01000070.1"/>
</dbReference>
<dbReference type="PATRIC" id="fig|1705561.3.peg.4382"/>
<dbReference type="InterPro" id="IPR047928">
    <property type="entry name" value="Perm_prefix_1"/>
</dbReference>
<evidence type="ECO:0008006" key="4">
    <source>
        <dbReference type="Google" id="ProtNLM"/>
    </source>
</evidence>
<dbReference type="AlphaFoldDB" id="A0A0M9BMG0"/>
<feature type="transmembrane region" description="Helical" evidence="1">
    <location>
        <begin position="299"/>
        <end position="319"/>
    </location>
</feature>
<dbReference type="EMBL" id="LITU01000070">
    <property type="protein sequence ID" value="KOY14456.1"/>
    <property type="molecule type" value="Genomic_DNA"/>
</dbReference>
<evidence type="ECO:0000313" key="3">
    <source>
        <dbReference type="Proteomes" id="UP000037688"/>
    </source>
</evidence>
<keyword evidence="1" id="KW-1133">Transmembrane helix</keyword>
<feature type="transmembrane region" description="Helical" evidence="1">
    <location>
        <begin position="191"/>
        <end position="215"/>
    </location>
</feature>
<feature type="transmembrane region" description="Helical" evidence="1">
    <location>
        <begin position="269"/>
        <end position="293"/>
    </location>
</feature>
<feature type="transmembrane region" description="Helical" evidence="1">
    <location>
        <begin position="138"/>
        <end position="156"/>
    </location>
</feature>
<name>A0A0M9BMG0_9BACL</name>
<feature type="transmembrane region" description="Helical" evidence="1">
    <location>
        <begin position="96"/>
        <end position="118"/>
    </location>
</feature>
<gene>
    <name evidence="2" type="ORF">AMS66_21000</name>
</gene>
<sequence length="325" mass="36232">METIIVYLENMFASLPKTSEVEHLKRELLSGMEDKYLELKREGKSENEAIGIVISEFGNIEELTAELGIQPAGIEEVAPVLTEEEAYDYAAVKRSVGLWTGLGVFLCASGVAFLIFLVTFFEHNNIKAMTGSMETGSLLGLIGMFVLIAIAVGMFIHSGMKLDRFKYMEKGFQLPYELKMSLQRSQAHFALTYRVSIITGVGLCVLSPAFIFAGAYINDDYASYGVSVFMLMAAVGVFLFIYYGNIQGAYTKLLEEPHLTADMKERERIVGAVGAIVWPLATALFLFTGFVYQRWDVNWAIFPITGVLFGMFSNTYHILKRKNPS</sequence>
<dbReference type="OrthoDB" id="9815852at2"/>
<dbReference type="NCBIfam" id="NF038403">
    <property type="entry name" value="perm_prefix_1"/>
    <property type="match status" value="1"/>
</dbReference>
<reference evidence="2 3" key="1">
    <citation type="submission" date="2015-08" db="EMBL/GenBank/DDBJ databases">
        <title>Draft genome sequence of cellulolytic and xylanolytic Paenibacillus sp. A59, isolated from a decaying forest soil from Patagonia, Argentina.</title>
        <authorList>
            <person name="Ghio S."/>
            <person name="Caceres A.M."/>
            <person name="Talia P."/>
            <person name="Grasso D."/>
            <person name="Campos E."/>
        </authorList>
    </citation>
    <scope>NUCLEOTIDE SEQUENCE [LARGE SCALE GENOMIC DNA]</scope>
    <source>
        <strain evidence="2 3">A59</strain>
    </source>
</reference>
<proteinExistence type="predicted"/>
<keyword evidence="3" id="KW-1185">Reference proteome</keyword>
<protein>
    <recommendedName>
        <fullName evidence="4">Beta-carotene 15,15'-monooxygenase</fullName>
    </recommendedName>
</protein>
<comment type="caution">
    <text evidence="2">The sequence shown here is derived from an EMBL/GenBank/DDBJ whole genome shotgun (WGS) entry which is preliminary data.</text>
</comment>
<organism evidence="2 3">
    <name type="scientific">Paenibacillus xylanivorans</name>
    <dbReference type="NCBI Taxonomy" id="1705561"/>
    <lineage>
        <taxon>Bacteria</taxon>
        <taxon>Bacillati</taxon>
        <taxon>Bacillota</taxon>
        <taxon>Bacilli</taxon>
        <taxon>Bacillales</taxon>
        <taxon>Paenibacillaceae</taxon>
        <taxon>Paenibacillus</taxon>
    </lineage>
</organism>
<feature type="transmembrane region" description="Helical" evidence="1">
    <location>
        <begin position="221"/>
        <end position="243"/>
    </location>
</feature>
<evidence type="ECO:0000256" key="1">
    <source>
        <dbReference type="SAM" id="Phobius"/>
    </source>
</evidence>
<evidence type="ECO:0000313" key="2">
    <source>
        <dbReference type="EMBL" id="KOY14456.1"/>
    </source>
</evidence>
<accession>A0A0M9BMG0</accession>
<dbReference type="Proteomes" id="UP000037688">
    <property type="component" value="Unassembled WGS sequence"/>
</dbReference>
<keyword evidence="1" id="KW-0472">Membrane</keyword>
<keyword evidence="1" id="KW-0812">Transmembrane</keyword>